<keyword evidence="1" id="KW-1133">Transmembrane helix</keyword>
<evidence type="ECO:0000256" key="2">
    <source>
        <dbReference type="SAM" id="SignalP"/>
    </source>
</evidence>
<proteinExistence type="predicted"/>
<evidence type="ECO:0000313" key="4">
    <source>
        <dbReference type="Proteomes" id="UP000053477"/>
    </source>
</evidence>
<organism evidence="3 4">
    <name type="scientific">Schizopora paradoxa</name>
    <dbReference type="NCBI Taxonomy" id="27342"/>
    <lineage>
        <taxon>Eukaryota</taxon>
        <taxon>Fungi</taxon>
        <taxon>Dikarya</taxon>
        <taxon>Basidiomycota</taxon>
        <taxon>Agaricomycotina</taxon>
        <taxon>Agaricomycetes</taxon>
        <taxon>Hymenochaetales</taxon>
        <taxon>Schizoporaceae</taxon>
        <taxon>Schizopora</taxon>
    </lineage>
</organism>
<name>A0A0H2RIS2_9AGAM</name>
<protein>
    <submittedName>
        <fullName evidence="3">Uncharacterized protein</fullName>
    </submittedName>
</protein>
<evidence type="ECO:0000256" key="1">
    <source>
        <dbReference type="SAM" id="Phobius"/>
    </source>
</evidence>
<keyword evidence="2" id="KW-0732">Signal</keyword>
<evidence type="ECO:0000313" key="3">
    <source>
        <dbReference type="EMBL" id="KLO09343.1"/>
    </source>
</evidence>
<gene>
    <name evidence="3" type="ORF">SCHPADRAFT_1000329</name>
</gene>
<reference evidence="3 4" key="1">
    <citation type="submission" date="2015-04" db="EMBL/GenBank/DDBJ databases">
        <title>Complete genome sequence of Schizopora paradoxa KUC8140, a cosmopolitan wood degrader in East Asia.</title>
        <authorList>
            <consortium name="DOE Joint Genome Institute"/>
            <person name="Min B."/>
            <person name="Park H."/>
            <person name="Jang Y."/>
            <person name="Kim J.-J."/>
            <person name="Kim K.H."/>
            <person name="Pangilinan J."/>
            <person name="Lipzen A."/>
            <person name="Riley R."/>
            <person name="Grigoriev I.V."/>
            <person name="Spatafora J.W."/>
            <person name="Choi I.-G."/>
        </authorList>
    </citation>
    <scope>NUCLEOTIDE SEQUENCE [LARGE SCALE GENOMIC DNA]</scope>
    <source>
        <strain evidence="3 4">KUC8140</strain>
    </source>
</reference>
<dbReference type="AlphaFoldDB" id="A0A0H2RIS2"/>
<sequence>MFRILLIFSAAFAALGAHGERVVKEERDLISSLSSEAASAISSHNSAIESAHSADSVAESLIQSVDSSIISSVFAELTNPHPFETVTTISGHEYTLVSTTGTQLMTVTTSVEGKITNIGGTAYVYATQISAAESSHEKAFNALPLAMGYFVVFLSLALGAWSVF</sequence>
<keyword evidence="1" id="KW-0812">Transmembrane</keyword>
<keyword evidence="4" id="KW-1185">Reference proteome</keyword>
<dbReference type="Proteomes" id="UP000053477">
    <property type="component" value="Unassembled WGS sequence"/>
</dbReference>
<feature type="chain" id="PRO_5005201552" evidence="2">
    <location>
        <begin position="20"/>
        <end position="164"/>
    </location>
</feature>
<dbReference type="InParanoid" id="A0A0H2RIS2"/>
<dbReference type="EMBL" id="KQ086059">
    <property type="protein sequence ID" value="KLO09343.1"/>
    <property type="molecule type" value="Genomic_DNA"/>
</dbReference>
<feature type="transmembrane region" description="Helical" evidence="1">
    <location>
        <begin position="142"/>
        <end position="163"/>
    </location>
</feature>
<accession>A0A0H2RIS2</accession>
<feature type="signal peptide" evidence="2">
    <location>
        <begin position="1"/>
        <end position="19"/>
    </location>
</feature>
<keyword evidence="1" id="KW-0472">Membrane</keyword>